<organism evidence="1 2">
    <name type="scientific">Candidatus Collierbacteria bacterium RIFOXYD1_FULL_40_9</name>
    <dbReference type="NCBI Taxonomy" id="1817731"/>
    <lineage>
        <taxon>Bacteria</taxon>
        <taxon>Candidatus Collieribacteriota</taxon>
    </lineage>
</organism>
<dbReference type="InterPro" id="IPR003489">
    <property type="entry name" value="RHF/RaiA"/>
</dbReference>
<gene>
    <name evidence="1" type="ORF">A2572_01105</name>
</gene>
<evidence type="ECO:0000313" key="2">
    <source>
        <dbReference type="Proteomes" id="UP000179237"/>
    </source>
</evidence>
<protein>
    <recommendedName>
        <fullName evidence="3">Ribosomal subunit interface protein</fullName>
    </recommendedName>
</protein>
<dbReference type="Pfam" id="PF02482">
    <property type="entry name" value="Ribosomal_S30AE"/>
    <property type="match status" value="1"/>
</dbReference>
<evidence type="ECO:0008006" key="3">
    <source>
        <dbReference type="Google" id="ProtNLM"/>
    </source>
</evidence>
<comment type="caution">
    <text evidence="1">The sequence shown here is derived from an EMBL/GenBank/DDBJ whole genome shotgun (WGS) entry which is preliminary data.</text>
</comment>
<evidence type="ECO:0000313" key="1">
    <source>
        <dbReference type="EMBL" id="OGD81382.1"/>
    </source>
</evidence>
<reference evidence="1 2" key="1">
    <citation type="journal article" date="2016" name="Nat. Commun.">
        <title>Thousands of microbial genomes shed light on interconnected biogeochemical processes in an aquifer system.</title>
        <authorList>
            <person name="Anantharaman K."/>
            <person name="Brown C.T."/>
            <person name="Hug L.A."/>
            <person name="Sharon I."/>
            <person name="Castelle C.J."/>
            <person name="Probst A.J."/>
            <person name="Thomas B.C."/>
            <person name="Singh A."/>
            <person name="Wilkins M.J."/>
            <person name="Karaoz U."/>
            <person name="Brodie E.L."/>
            <person name="Williams K.H."/>
            <person name="Hubbard S.S."/>
            <person name="Banfield J.F."/>
        </authorList>
    </citation>
    <scope>NUCLEOTIDE SEQUENCE [LARGE SCALE GENOMIC DNA]</scope>
</reference>
<dbReference type="AlphaFoldDB" id="A0A1F5FP99"/>
<dbReference type="Gene3D" id="3.30.160.100">
    <property type="entry name" value="Ribosome hibernation promotion factor-like"/>
    <property type="match status" value="1"/>
</dbReference>
<proteinExistence type="predicted"/>
<accession>A0A1F5FP99</accession>
<name>A0A1F5FP99_9BACT</name>
<dbReference type="InterPro" id="IPR036567">
    <property type="entry name" value="RHF-like"/>
</dbReference>
<dbReference type="SUPFAM" id="SSF69754">
    <property type="entry name" value="Ribosome binding protein Y (YfiA homologue)"/>
    <property type="match status" value="1"/>
</dbReference>
<dbReference type="Proteomes" id="UP000179237">
    <property type="component" value="Unassembled WGS sequence"/>
</dbReference>
<dbReference type="EMBL" id="MFAQ01000045">
    <property type="protein sequence ID" value="OGD81382.1"/>
    <property type="molecule type" value="Genomic_DNA"/>
</dbReference>
<sequence length="100" mass="11616">MQILINAQKISITDKFKDKITKKFEQSLEKLLTNYQPDLKVASLSIEKSGSVFQIKFDMNLPACPINIKDEHKILLDGLLRVRDTAKRQIKKHLEKLRSH</sequence>